<feature type="compositionally biased region" description="Low complexity" evidence="1">
    <location>
        <begin position="113"/>
        <end position="124"/>
    </location>
</feature>
<reference evidence="2" key="2">
    <citation type="submission" date="2021-10" db="EMBL/GenBank/DDBJ databases">
        <title>Phylogenomics reveals ancestral predisposition of the termite-cultivated fungus Termitomyces towards a domesticated lifestyle.</title>
        <authorList>
            <person name="Auxier B."/>
            <person name="Grum-Grzhimaylo A."/>
            <person name="Cardenas M.E."/>
            <person name="Lodge J.D."/>
            <person name="Laessoe T."/>
            <person name="Pedersen O."/>
            <person name="Smith M.E."/>
            <person name="Kuyper T.W."/>
            <person name="Franco-Molano E.A."/>
            <person name="Baroni T.J."/>
            <person name="Aanen D.K."/>
        </authorList>
    </citation>
    <scope>NUCLEOTIDE SEQUENCE</scope>
    <source>
        <strain evidence="2">AP01</strain>
        <tissue evidence="2">Mycelium</tissue>
    </source>
</reference>
<feature type="region of interest" description="Disordered" evidence="1">
    <location>
        <begin position="50"/>
        <end position="94"/>
    </location>
</feature>
<keyword evidence="3" id="KW-1185">Reference proteome</keyword>
<reference evidence="2" key="1">
    <citation type="submission" date="2020-07" db="EMBL/GenBank/DDBJ databases">
        <authorList>
            <person name="Nieuwenhuis M."/>
            <person name="Van De Peppel L.J.J."/>
        </authorList>
    </citation>
    <scope>NUCLEOTIDE SEQUENCE</scope>
    <source>
        <strain evidence="2">AP01</strain>
        <tissue evidence="2">Mycelium</tissue>
    </source>
</reference>
<dbReference type="Proteomes" id="UP000775547">
    <property type="component" value="Unassembled WGS sequence"/>
</dbReference>
<feature type="compositionally biased region" description="Low complexity" evidence="1">
    <location>
        <begin position="66"/>
        <end position="94"/>
    </location>
</feature>
<protein>
    <submittedName>
        <fullName evidence="2">Uncharacterized protein</fullName>
    </submittedName>
</protein>
<proteinExistence type="predicted"/>
<comment type="caution">
    <text evidence="2">The sequence shown here is derived from an EMBL/GenBank/DDBJ whole genome shotgun (WGS) entry which is preliminary data.</text>
</comment>
<dbReference type="OrthoDB" id="3066809at2759"/>
<feature type="non-terminal residue" evidence="2">
    <location>
        <position position="342"/>
    </location>
</feature>
<gene>
    <name evidence="2" type="ORF">DXG03_009260</name>
</gene>
<evidence type="ECO:0000313" key="3">
    <source>
        <dbReference type="Proteomes" id="UP000775547"/>
    </source>
</evidence>
<name>A0A9P7FYC8_9AGAR</name>
<feature type="compositionally biased region" description="Basic and acidic residues" evidence="1">
    <location>
        <begin position="50"/>
        <end position="62"/>
    </location>
</feature>
<dbReference type="EMBL" id="JABCKV010000866">
    <property type="protein sequence ID" value="KAG5640313.1"/>
    <property type="molecule type" value="Genomic_DNA"/>
</dbReference>
<accession>A0A9P7FYC8</accession>
<organism evidence="2 3">
    <name type="scientific">Asterophora parasitica</name>
    <dbReference type="NCBI Taxonomy" id="117018"/>
    <lineage>
        <taxon>Eukaryota</taxon>
        <taxon>Fungi</taxon>
        <taxon>Dikarya</taxon>
        <taxon>Basidiomycota</taxon>
        <taxon>Agaricomycotina</taxon>
        <taxon>Agaricomycetes</taxon>
        <taxon>Agaricomycetidae</taxon>
        <taxon>Agaricales</taxon>
        <taxon>Tricholomatineae</taxon>
        <taxon>Lyophyllaceae</taxon>
        <taxon>Asterophora</taxon>
    </lineage>
</organism>
<evidence type="ECO:0000313" key="2">
    <source>
        <dbReference type="EMBL" id="KAG5640313.1"/>
    </source>
</evidence>
<dbReference type="AlphaFoldDB" id="A0A9P7FYC8"/>
<feature type="region of interest" description="Disordered" evidence="1">
    <location>
        <begin position="106"/>
        <end position="128"/>
    </location>
</feature>
<evidence type="ECO:0000256" key="1">
    <source>
        <dbReference type="SAM" id="MobiDB-lite"/>
    </source>
</evidence>
<sequence length="342" mass="38454">DRIWLELTSLRAACTKAILQEQQEKEAWRTHCTAAKEERDLARERVKALMGERQRVHDDRPSSHHGLGYLRRSRSSGSITPDSRRSSLSSTTTAAATPTDFYDKIYSPKYSRPATPSPLLSESTLSDDEDDEAVLSELILPELDPPALSPLELTSLNLLPSMLQRTSDGSTLRRSRSAAPILTRLPDSAIKARYVSSHSLPEPKPGFDPTTVPLPESIPTSPADSDVSLLEYQCLPVEDDESQSLFKDYIPSRAHILKVEHYDILFMWKDGELYCRACLLQQSQNPESWVKCSPAIFAEDASWEELISHSWMEHHEEAVRVSQMSPADIRELQKSLAEISNI</sequence>